<evidence type="ECO:0000256" key="6">
    <source>
        <dbReference type="ARBA" id="ARBA00022989"/>
    </source>
</evidence>
<gene>
    <name evidence="10" type="ORF">UT39_C0008G0001</name>
</gene>
<feature type="transmembrane region" description="Helical" evidence="8">
    <location>
        <begin position="177"/>
        <end position="207"/>
    </location>
</feature>
<keyword evidence="5 8" id="KW-0812">Transmembrane</keyword>
<feature type="transmembrane region" description="Helical" evidence="8">
    <location>
        <begin position="20"/>
        <end position="38"/>
    </location>
</feature>
<dbReference type="GO" id="GO:0009103">
    <property type="term" value="P:lipopolysaccharide biosynthetic process"/>
    <property type="evidence" value="ECO:0007669"/>
    <property type="project" value="UniProtKB-ARBA"/>
</dbReference>
<reference evidence="10 11" key="1">
    <citation type="journal article" date="2015" name="Nature">
        <title>rRNA introns, odd ribosomes, and small enigmatic genomes across a large radiation of phyla.</title>
        <authorList>
            <person name="Brown C.T."/>
            <person name="Hug L.A."/>
            <person name="Thomas B.C."/>
            <person name="Sharon I."/>
            <person name="Castelle C.J."/>
            <person name="Singh A."/>
            <person name="Wilkins M.J."/>
            <person name="Williams K.H."/>
            <person name="Banfield J.F."/>
        </authorList>
    </citation>
    <scope>NUCLEOTIDE SEQUENCE [LARGE SCALE GENOMIC DNA]</scope>
</reference>
<keyword evidence="2" id="KW-1003">Cell membrane</keyword>
<dbReference type="Proteomes" id="UP000034246">
    <property type="component" value="Unassembled WGS sequence"/>
</dbReference>
<feature type="domain" description="Glycosyltransferase RgtA/B/C/D-like" evidence="9">
    <location>
        <begin position="82"/>
        <end position="218"/>
    </location>
</feature>
<evidence type="ECO:0000256" key="2">
    <source>
        <dbReference type="ARBA" id="ARBA00022475"/>
    </source>
</evidence>
<feature type="transmembrane region" description="Helical" evidence="8">
    <location>
        <begin position="126"/>
        <end position="147"/>
    </location>
</feature>
<dbReference type="GO" id="GO:0005886">
    <property type="term" value="C:plasma membrane"/>
    <property type="evidence" value="ECO:0007669"/>
    <property type="project" value="UniProtKB-SubCell"/>
</dbReference>
<proteinExistence type="predicted"/>
<evidence type="ECO:0000256" key="8">
    <source>
        <dbReference type="SAM" id="Phobius"/>
    </source>
</evidence>
<dbReference type="Pfam" id="PF13231">
    <property type="entry name" value="PMT_2"/>
    <property type="match status" value="1"/>
</dbReference>
<evidence type="ECO:0000259" key="9">
    <source>
        <dbReference type="Pfam" id="PF13231"/>
    </source>
</evidence>
<keyword evidence="6 8" id="KW-1133">Transmembrane helix</keyword>
<sequence>MENLQNFFKLKTRTIKKNKGEFFTIALILLIGAFLRLYKIDGFMTFLGDEGRDAIVVRRLLVNFDLILIGPGTSIGNMYLGPLYYYLSAPFLFLANYSPVGPSVMVALFGLATVYLIWYISKIWFGKQAAVVASLLYALSPIVIIYSRSSWNPNIMPFFSLLTIVCIWKIWNEGKYIWFPVLGISFAFVLQSHYLGLLLAPTLLLFWALKYWSLIRNSSLAIKSFWKSTWIGLAIFAFLMSALLVFDLRHDWMNFNAIKIFFTQRQETVSIKPWKSIPNLFPLVRDNLSVRIVSGADPFVGGVSTVVIGVLFVLTVLFVLRKFRKLVFDEEKKDYSGRGLVVLTAWLFFGVFGLGLYKQHIYDHYFGFLFPAVFLLIGGIYQKIYNFHFESLKIIFTAWIVLLVGTYIVNSPIRGVPNYQMRRA</sequence>
<feature type="transmembrane region" description="Helical" evidence="8">
    <location>
        <begin position="66"/>
        <end position="87"/>
    </location>
</feature>
<comment type="subcellular location">
    <subcellularLocation>
        <location evidence="1">Cell membrane</location>
        <topology evidence="1">Multi-pass membrane protein</topology>
    </subcellularLocation>
</comment>
<feature type="transmembrane region" description="Helical" evidence="8">
    <location>
        <begin position="364"/>
        <end position="382"/>
    </location>
</feature>
<keyword evidence="3" id="KW-0328">Glycosyltransferase</keyword>
<dbReference type="GO" id="GO:0016763">
    <property type="term" value="F:pentosyltransferase activity"/>
    <property type="evidence" value="ECO:0007669"/>
    <property type="project" value="TreeGrafter"/>
</dbReference>
<dbReference type="STRING" id="1618550.UT39_C0008G0001"/>
<evidence type="ECO:0000313" key="11">
    <source>
        <dbReference type="Proteomes" id="UP000034246"/>
    </source>
</evidence>
<evidence type="ECO:0000256" key="1">
    <source>
        <dbReference type="ARBA" id="ARBA00004651"/>
    </source>
</evidence>
<feature type="transmembrane region" description="Helical" evidence="8">
    <location>
        <begin position="394"/>
        <end position="413"/>
    </location>
</feature>
<dbReference type="InterPro" id="IPR038731">
    <property type="entry name" value="RgtA/B/C-like"/>
</dbReference>
<feature type="transmembrane region" description="Helical" evidence="8">
    <location>
        <begin position="99"/>
        <end position="120"/>
    </location>
</feature>
<dbReference type="PANTHER" id="PTHR33908:SF11">
    <property type="entry name" value="MEMBRANE PROTEIN"/>
    <property type="match status" value="1"/>
</dbReference>
<evidence type="ECO:0000313" key="10">
    <source>
        <dbReference type="EMBL" id="KKR11368.1"/>
    </source>
</evidence>
<keyword evidence="4" id="KW-0808">Transferase</keyword>
<feature type="transmembrane region" description="Helical" evidence="8">
    <location>
        <begin position="228"/>
        <end position="246"/>
    </location>
</feature>
<feature type="transmembrane region" description="Helical" evidence="8">
    <location>
        <begin position="154"/>
        <end position="171"/>
    </location>
</feature>
<dbReference type="PANTHER" id="PTHR33908">
    <property type="entry name" value="MANNOSYLTRANSFERASE YKCB-RELATED"/>
    <property type="match status" value="1"/>
</dbReference>
<evidence type="ECO:0000256" key="5">
    <source>
        <dbReference type="ARBA" id="ARBA00022692"/>
    </source>
</evidence>
<accession>A0A0G0N7E6</accession>
<dbReference type="EMBL" id="LBWP01000008">
    <property type="protein sequence ID" value="KKR11368.1"/>
    <property type="molecule type" value="Genomic_DNA"/>
</dbReference>
<feature type="transmembrane region" description="Helical" evidence="8">
    <location>
        <begin position="299"/>
        <end position="320"/>
    </location>
</feature>
<name>A0A0G0N7E6_9BACT</name>
<dbReference type="AlphaFoldDB" id="A0A0G0N7E6"/>
<evidence type="ECO:0000256" key="7">
    <source>
        <dbReference type="ARBA" id="ARBA00023136"/>
    </source>
</evidence>
<feature type="transmembrane region" description="Helical" evidence="8">
    <location>
        <begin position="340"/>
        <end position="358"/>
    </location>
</feature>
<organism evidence="10 11">
    <name type="scientific">Candidatus Woesebacteria bacterium GW2011_GWA1_39_21</name>
    <dbReference type="NCBI Taxonomy" id="1618550"/>
    <lineage>
        <taxon>Bacteria</taxon>
        <taxon>Candidatus Woeseibacteriota</taxon>
    </lineage>
</organism>
<keyword evidence="7 8" id="KW-0472">Membrane</keyword>
<evidence type="ECO:0000256" key="3">
    <source>
        <dbReference type="ARBA" id="ARBA00022676"/>
    </source>
</evidence>
<feature type="non-terminal residue" evidence="10">
    <location>
        <position position="424"/>
    </location>
</feature>
<dbReference type="InterPro" id="IPR050297">
    <property type="entry name" value="LipidA_mod_glycosyltrf_83"/>
</dbReference>
<protein>
    <recommendedName>
        <fullName evidence="9">Glycosyltransferase RgtA/B/C/D-like domain-containing protein</fullName>
    </recommendedName>
</protein>
<comment type="caution">
    <text evidence="10">The sequence shown here is derived from an EMBL/GenBank/DDBJ whole genome shotgun (WGS) entry which is preliminary data.</text>
</comment>
<evidence type="ECO:0000256" key="4">
    <source>
        <dbReference type="ARBA" id="ARBA00022679"/>
    </source>
</evidence>